<proteinExistence type="predicted"/>
<keyword evidence="3" id="KW-0418">Kinase</keyword>
<dbReference type="OrthoDB" id="192847at2"/>
<dbReference type="SUPFAM" id="SSF54534">
    <property type="entry name" value="FKBP-like"/>
    <property type="match status" value="1"/>
</dbReference>
<organism evidence="3 4">
    <name type="scientific">Solidesulfovibrio aerotolerans</name>
    <dbReference type="NCBI Taxonomy" id="295255"/>
    <lineage>
        <taxon>Bacteria</taxon>
        <taxon>Pseudomonadati</taxon>
        <taxon>Thermodesulfobacteriota</taxon>
        <taxon>Desulfovibrionia</taxon>
        <taxon>Desulfovibrionales</taxon>
        <taxon>Desulfovibrionaceae</taxon>
        <taxon>Solidesulfovibrio</taxon>
    </lineage>
</organism>
<dbReference type="RefSeq" id="WP_160963789.1">
    <property type="nucleotide sequence ID" value="NZ_WVUD01000057.1"/>
</dbReference>
<dbReference type="EMBL" id="WVUD01000057">
    <property type="protein sequence ID" value="MYL85120.1"/>
    <property type="molecule type" value="Genomic_DNA"/>
</dbReference>
<dbReference type="InterPro" id="IPR001437">
    <property type="entry name" value="Tscrpt_elong_fac_GreA/B_C"/>
</dbReference>
<dbReference type="Pfam" id="PF01272">
    <property type="entry name" value="GreA_GreB"/>
    <property type="match status" value="1"/>
</dbReference>
<feature type="domain" description="Transcription elongation factor GreA/GreB C-terminal" evidence="1">
    <location>
        <begin position="53"/>
        <end position="128"/>
    </location>
</feature>
<dbReference type="Gene3D" id="1.10.286.20">
    <property type="match status" value="1"/>
</dbReference>
<evidence type="ECO:0000313" key="4">
    <source>
        <dbReference type="Proteomes" id="UP000482487"/>
    </source>
</evidence>
<evidence type="ECO:0000259" key="1">
    <source>
        <dbReference type="Pfam" id="PF01272"/>
    </source>
</evidence>
<dbReference type="PANTHER" id="PTHR30437:SF5">
    <property type="entry name" value="REGULATOR OF NUCLEOSIDE DIPHOSPHATE KINASE"/>
    <property type="match status" value="1"/>
</dbReference>
<dbReference type="GO" id="GO:0006354">
    <property type="term" value="P:DNA-templated transcription elongation"/>
    <property type="evidence" value="ECO:0007669"/>
    <property type="project" value="TreeGrafter"/>
</dbReference>
<feature type="domain" description="Regulator of nucleoside diphosphate kinase N-terminal" evidence="2">
    <location>
        <begin position="6"/>
        <end position="44"/>
    </location>
</feature>
<gene>
    <name evidence="3" type="ORF">GTA51_18605</name>
</gene>
<dbReference type="GO" id="GO:0003677">
    <property type="term" value="F:DNA binding"/>
    <property type="evidence" value="ECO:0007669"/>
    <property type="project" value="InterPro"/>
</dbReference>
<sequence>MTFKRPDLIISLADVERLEEILDNLHEDDFPGKLDLEEELARATGVPPNEVPPNVVTMNSTVYFETKPQGKKFTLTLVYPTDTSIVKNSISILAPVGSALLGLSIGDEIEWPRPGGGKTLLQIIDITYQPERTPTD</sequence>
<dbReference type="InterPro" id="IPR023459">
    <property type="entry name" value="Tscrpt_elong_fac_GreA/B_fam"/>
</dbReference>
<dbReference type="Proteomes" id="UP000482487">
    <property type="component" value="Unassembled WGS sequence"/>
</dbReference>
<dbReference type="Pfam" id="PF14760">
    <property type="entry name" value="Rnk_N"/>
    <property type="match status" value="1"/>
</dbReference>
<keyword evidence="4" id="KW-1185">Reference proteome</keyword>
<protein>
    <submittedName>
        <fullName evidence="3">Nucleoside diphosphate kinase regulator</fullName>
    </submittedName>
</protein>
<dbReference type="Gene3D" id="3.10.50.30">
    <property type="entry name" value="Transcription elongation factor, GreA/GreB, C-terminal domain"/>
    <property type="match status" value="1"/>
</dbReference>
<dbReference type="InterPro" id="IPR029462">
    <property type="entry name" value="Rnk_N"/>
</dbReference>
<evidence type="ECO:0000313" key="3">
    <source>
        <dbReference type="EMBL" id="MYL85120.1"/>
    </source>
</evidence>
<reference evidence="3 4" key="1">
    <citation type="submission" date="2020-01" db="EMBL/GenBank/DDBJ databases">
        <title>Genome sequence of Desulfovibrio aerotolerans DSM 16695(T).</title>
        <authorList>
            <person name="Karnachuk O."/>
            <person name="Avakyan M."/>
            <person name="Mardanov A."/>
            <person name="Kadnikov V."/>
            <person name="Ravin N."/>
        </authorList>
    </citation>
    <scope>NUCLEOTIDE SEQUENCE [LARGE SCALE GENOMIC DNA]</scope>
    <source>
        <strain evidence="3 4">DSM 16695</strain>
    </source>
</reference>
<name>A0A7C9IVQ8_9BACT</name>
<keyword evidence="3" id="KW-0808">Transferase</keyword>
<dbReference type="NCBIfam" id="NF004396">
    <property type="entry name" value="PRK05753.1"/>
    <property type="match status" value="1"/>
</dbReference>
<dbReference type="PANTHER" id="PTHR30437">
    <property type="entry name" value="TRANSCRIPTION ELONGATION FACTOR GREA"/>
    <property type="match status" value="1"/>
</dbReference>
<evidence type="ECO:0000259" key="2">
    <source>
        <dbReference type="Pfam" id="PF14760"/>
    </source>
</evidence>
<dbReference type="GO" id="GO:0070063">
    <property type="term" value="F:RNA polymerase binding"/>
    <property type="evidence" value="ECO:0007669"/>
    <property type="project" value="InterPro"/>
</dbReference>
<dbReference type="GO" id="GO:0016301">
    <property type="term" value="F:kinase activity"/>
    <property type="evidence" value="ECO:0007669"/>
    <property type="project" value="UniProtKB-KW"/>
</dbReference>
<dbReference type="GO" id="GO:0032784">
    <property type="term" value="P:regulation of DNA-templated transcription elongation"/>
    <property type="evidence" value="ECO:0007669"/>
    <property type="project" value="InterPro"/>
</dbReference>
<comment type="caution">
    <text evidence="3">The sequence shown here is derived from an EMBL/GenBank/DDBJ whole genome shotgun (WGS) entry which is preliminary data.</text>
</comment>
<dbReference type="InterPro" id="IPR036953">
    <property type="entry name" value="GreA/GreB_C_sf"/>
</dbReference>
<accession>A0A7C9IVQ8</accession>
<dbReference type="AlphaFoldDB" id="A0A7C9IVQ8"/>